<dbReference type="InterPro" id="IPR057326">
    <property type="entry name" value="KR_dom"/>
</dbReference>
<dbReference type="Gene3D" id="3.40.50.720">
    <property type="entry name" value="NAD(P)-binding Rossmann-like Domain"/>
    <property type="match status" value="1"/>
</dbReference>
<evidence type="ECO:0000256" key="10">
    <source>
        <dbReference type="ARBA" id="ARBA00046995"/>
    </source>
</evidence>
<dbReference type="PANTHER" id="PTHR43245">
    <property type="entry name" value="BIFUNCTIONAL POLYMYXIN RESISTANCE PROTEIN ARNA"/>
    <property type="match status" value="1"/>
</dbReference>
<dbReference type="SMART" id="SM00822">
    <property type="entry name" value="PKS_KR"/>
    <property type="match status" value="1"/>
</dbReference>
<evidence type="ECO:0000256" key="6">
    <source>
        <dbReference type="ARBA" id="ARBA00023002"/>
    </source>
</evidence>
<reference evidence="18" key="2">
    <citation type="submission" date="2023-05" db="EMBL/GenBank/DDBJ databases">
        <authorList>
            <consortium name="Lawrence Berkeley National Laboratory"/>
            <person name="Steindorff A."/>
            <person name="Hensen N."/>
            <person name="Bonometti L."/>
            <person name="Westerberg I."/>
            <person name="Brannstrom I.O."/>
            <person name="Guillou S."/>
            <person name="Cros-Aarteil S."/>
            <person name="Calhoun S."/>
            <person name="Haridas S."/>
            <person name="Kuo A."/>
            <person name="Mondo S."/>
            <person name="Pangilinan J."/>
            <person name="Riley R."/>
            <person name="Labutti K."/>
            <person name="Andreopoulos B."/>
            <person name="Lipzen A."/>
            <person name="Chen C."/>
            <person name="Yanf M."/>
            <person name="Daum C."/>
            <person name="Ng V."/>
            <person name="Clum A."/>
            <person name="Ohm R."/>
            <person name="Martin F."/>
            <person name="Silar P."/>
            <person name="Natvig D."/>
            <person name="Lalanne C."/>
            <person name="Gautier V."/>
            <person name="Ament-Velasquez S.L."/>
            <person name="Kruys A."/>
            <person name="Hutchinson M.I."/>
            <person name="Powell A.J."/>
            <person name="Barry K."/>
            <person name="Miller A.N."/>
            <person name="Grigoriev I.V."/>
            <person name="Debuchy R."/>
            <person name="Gladieux P."/>
            <person name="Thoren M.H."/>
            <person name="Johannesson H."/>
        </authorList>
    </citation>
    <scope>NUCLEOTIDE SEQUENCE</scope>
    <source>
        <strain evidence="18">CBS 123565</strain>
    </source>
</reference>
<dbReference type="PANTHER" id="PTHR43245:SF51">
    <property type="entry name" value="SHORT CHAIN DEHYDROGENASE_REDUCTASE FAMILY 42E, MEMBER 2"/>
    <property type="match status" value="1"/>
</dbReference>
<dbReference type="InterPro" id="IPR002225">
    <property type="entry name" value="3Beta_OHSteriod_DH/Estase"/>
</dbReference>
<feature type="domain" description="Ketoreductase" evidence="17">
    <location>
        <begin position="59"/>
        <end position="200"/>
    </location>
</feature>
<dbReference type="EMBL" id="MU853421">
    <property type="protein sequence ID" value="KAK4131885.1"/>
    <property type="molecule type" value="Genomic_DNA"/>
</dbReference>
<keyword evidence="4" id="KW-0256">Endoplasmic reticulum</keyword>
<evidence type="ECO:0000256" key="1">
    <source>
        <dbReference type="ARBA" id="ARBA00004406"/>
    </source>
</evidence>
<evidence type="ECO:0000256" key="14">
    <source>
        <dbReference type="ARBA" id="ARBA00081397"/>
    </source>
</evidence>
<evidence type="ECO:0000259" key="17">
    <source>
        <dbReference type="SMART" id="SM00822"/>
    </source>
</evidence>
<evidence type="ECO:0000256" key="2">
    <source>
        <dbReference type="ARBA" id="ARBA00009219"/>
    </source>
</evidence>
<proteinExistence type="inferred from homology"/>
<gene>
    <name evidence="18" type="ORF">BT67DRAFT_451402</name>
</gene>
<dbReference type="FunFam" id="3.40.50.720:FF:000346">
    <property type="entry name" value="C-3 sterol dehydrogenase/C-4 decarboxylase"/>
    <property type="match status" value="1"/>
</dbReference>
<comment type="subcellular location">
    <subcellularLocation>
        <location evidence="1">Endoplasmic reticulum membrane</location>
        <topology evidence="1">Peripheral membrane protein</topology>
    </subcellularLocation>
</comment>
<comment type="subunit">
    <text evidence="10">Heterotetramer of ERG25, ERG26, ERG27 and ERG28. ERG28 acts as a scaffold to tether ERG27 and other 4,4-demethylation-related enzymes, forming a demethylation enzyme complex, in the endoplasmic reticulum.</text>
</comment>
<dbReference type="AlphaFoldDB" id="A0AAN6ZAI0"/>
<name>A0AAN6ZAI0_9PEZI</name>
<sequence length="420" mass="46479">MHAPLDGADFCPRKYSIPRPTSPFAIEHPIALRSRFATHPLHRHQPTTTMVSEKKPQLGSVLVIGGCGFLGHHVVRVLLRDYNCSVSVIDLRCTRNRRPASDGVAYYDADITDAAKLESIFEKARPDVVVHTASPPAQSNDSVSHALFKRVNVDGTAAVVQACQNTGVKALVYTSSASVMSDNRSDLINADERWPTVRGKDQSEYYSETKAAAEELVLAANRAPAAPKLLTCAIRPSGIMGEGDTMLLYHLINIYRQGRTGFQIGSNDNLFDFTYVENVAHGHLLAARALLATAVSSTAPLDHEKVDGEAFLITNDSPVYFWDFCRAVWAAAGSPKGTEHVRVLPREVGMLLGFLSEVFFSVIRKPATFNRQRIVYSCMTRYYDISKAKRRLGYRPLVSLDEGVRRSVKWTLEQQAAEKK</sequence>
<evidence type="ECO:0000256" key="15">
    <source>
        <dbReference type="ARBA" id="ARBA00081452"/>
    </source>
</evidence>
<keyword evidence="3" id="KW-0444">Lipid biosynthesis</keyword>
<evidence type="ECO:0000256" key="7">
    <source>
        <dbReference type="ARBA" id="ARBA00023027"/>
    </source>
</evidence>
<dbReference type="SUPFAM" id="SSF51735">
    <property type="entry name" value="NAD(P)-binding Rossmann-fold domains"/>
    <property type="match status" value="1"/>
</dbReference>
<evidence type="ECO:0000256" key="16">
    <source>
        <dbReference type="ARBA" id="ARBA00082106"/>
    </source>
</evidence>
<accession>A0AAN6ZAI0</accession>
<dbReference type="InterPro" id="IPR036291">
    <property type="entry name" value="NAD(P)-bd_dom_sf"/>
</dbReference>
<evidence type="ECO:0000256" key="5">
    <source>
        <dbReference type="ARBA" id="ARBA00022955"/>
    </source>
</evidence>
<keyword evidence="19" id="KW-1185">Reference proteome</keyword>
<dbReference type="GO" id="GO:0005789">
    <property type="term" value="C:endoplasmic reticulum membrane"/>
    <property type="evidence" value="ECO:0007669"/>
    <property type="project" value="UniProtKB-SubCell"/>
</dbReference>
<protein>
    <recommendedName>
        <fullName evidence="12">Sterol-4-alpha-carboxylate 3-dehydrogenase ERG26, decarboxylating</fullName>
    </recommendedName>
    <alternativeName>
        <fullName evidence="15 16">C-3 Sterol dehydrogenase ERG26</fullName>
    </alternativeName>
    <alternativeName>
        <fullName evidence="13 14">C-4 decarboxylase ERG26</fullName>
    </alternativeName>
    <alternativeName>
        <fullName evidence="11">Sterol-4-alpha-carboxylate 3-dehydrogenase erg26, decarboxylating</fullName>
    </alternativeName>
</protein>
<dbReference type="InterPro" id="IPR050177">
    <property type="entry name" value="Lipid_A_modif_metabolic_enz"/>
</dbReference>
<evidence type="ECO:0000256" key="13">
    <source>
        <dbReference type="ARBA" id="ARBA00081267"/>
    </source>
</evidence>
<comment type="caution">
    <text evidence="18">The sequence shown here is derived from an EMBL/GenBank/DDBJ whole genome shotgun (WGS) entry which is preliminary data.</text>
</comment>
<comment type="similarity">
    <text evidence="2">Belongs to the 3-beta-HSD family.</text>
</comment>
<evidence type="ECO:0000256" key="8">
    <source>
        <dbReference type="ARBA" id="ARBA00023098"/>
    </source>
</evidence>
<keyword evidence="8" id="KW-0443">Lipid metabolism</keyword>
<keyword evidence="6" id="KW-0560">Oxidoreductase</keyword>
<evidence type="ECO:0000313" key="19">
    <source>
        <dbReference type="Proteomes" id="UP001304895"/>
    </source>
</evidence>
<dbReference type="GO" id="GO:0000252">
    <property type="term" value="F:3-beta-hydroxysteroid dehydrogenase [NAD(P)+]/C4-decarboxylase activity"/>
    <property type="evidence" value="ECO:0007669"/>
    <property type="project" value="UniProtKB-ARBA"/>
</dbReference>
<evidence type="ECO:0000313" key="18">
    <source>
        <dbReference type="EMBL" id="KAK4131885.1"/>
    </source>
</evidence>
<dbReference type="GO" id="GO:0006696">
    <property type="term" value="P:ergosterol biosynthetic process"/>
    <property type="evidence" value="ECO:0007669"/>
    <property type="project" value="UniProtKB-ARBA"/>
</dbReference>
<evidence type="ECO:0000256" key="3">
    <source>
        <dbReference type="ARBA" id="ARBA00022516"/>
    </source>
</evidence>
<dbReference type="Proteomes" id="UP001304895">
    <property type="component" value="Unassembled WGS sequence"/>
</dbReference>
<evidence type="ECO:0000256" key="9">
    <source>
        <dbReference type="ARBA" id="ARBA00023136"/>
    </source>
</evidence>
<keyword evidence="7" id="KW-0520">NAD</keyword>
<reference evidence="18" key="1">
    <citation type="journal article" date="2023" name="Mol. Phylogenet. Evol.">
        <title>Genome-scale phylogeny and comparative genomics of the fungal order Sordariales.</title>
        <authorList>
            <person name="Hensen N."/>
            <person name="Bonometti L."/>
            <person name="Westerberg I."/>
            <person name="Brannstrom I.O."/>
            <person name="Guillou S."/>
            <person name="Cros-Aarteil S."/>
            <person name="Calhoun S."/>
            <person name="Haridas S."/>
            <person name="Kuo A."/>
            <person name="Mondo S."/>
            <person name="Pangilinan J."/>
            <person name="Riley R."/>
            <person name="LaButti K."/>
            <person name="Andreopoulos B."/>
            <person name="Lipzen A."/>
            <person name="Chen C."/>
            <person name="Yan M."/>
            <person name="Daum C."/>
            <person name="Ng V."/>
            <person name="Clum A."/>
            <person name="Steindorff A."/>
            <person name="Ohm R.A."/>
            <person name="Martin F."/>
            <person name="Silar P."/>
            <person name="Natvig D.O."/>
            <person name="Lalanne C."/>
            <person name="Gautier V."/>
            <person name="Ament-Velasquez S.L."/>
            <person name="Kruys A."/>
            <person name="Hutchinson M.I."/>
            <person name="Powell A.J."/>
            <person name="Barry K."/>
            <person name="Miller A.N."/>
            <person name="Grigoriev I.V."/>
            <person name="Debuchy R."/>
            <person name="Gladieux P."/>
            <person name="Hiltunen Thoren M."/>
            <person name="Johannesson H."/>
        </authorList>
    </citation>
    <scope>NUCLEOTIDE SEQUENCE</scope>
    <source>
        <strain evidence="18">CBS 123565</strain>
    </source>
</reference>
<evidence type="ECO:0000256" key="12">
    <source>
        <dbReference type="ARBA" id="ARBA00067985"/>
    </source>
</evidence>
<evidence type="ECO:0000256" key="11">
    <source>
        <dbReference type="ARBA" id="ARBA00067470"/>
    </source>
</evidence>
<keyword evidence="9" id="KW-0472">Membrane</keyword>
<dbReference type="Pfam" id="PF01073">
    <property type="entry name" value="3Beta_HSD"/>
    <property type="match status" value="1"/>
</dbReference>
<organism evidence="18 19">
    <name type="scientific">Trichocladium antarcticum</name>
    <dbReference type="NCBI Taxonomy" id="1450529"/>
    <lineage>
        <taxon>Eukaryota</taxon>
        <taxon>Fungi</taxon>
        <taxon>Dikarya</taxon>
        <taxon>Ascomycota</taxon>
        <taxon>Pezizomycotina</taxon>
        <taxon>Sordariomycetes</taxon>
        <taxon>Sordariomycetidae</taxon>
        <taxon>Sordariales</taxon>
        <taxon>Chaetomiaceae</taxon>
        <taxon>Trichocladium</taxon>
    </lineage>
</organism>
<keyword evidence="5" id="KW-0752">Steroid biosynthesis</keyword>
<evidence type="ECO:0000256" key="4">
    <source>
        <dbReference type="ARBA" id="ARBA00022824"/>
    </source>
</evidence>